<dbReference type="Gene3D" id="3.40.50.1820">
    <property type="entry name" value="alpha/beta hydrolase"/>
    <property type="match status" value="1"/>
</dbReference>
<dbReference type="PANTHER" id="PTHR48098:SF1">
    <property type="entry name" value="DIACYLGLYCEROL ACYLTRANSFERASE_MYCOLYLTRANSFERASE AG85A"/>
    <property type="match status" value="1"/>
</dbReference>
<dbReference type="Proteomes" id="UP000824633">
    <property type="component" value="Chromosome"/>
</dbReference>
<gene>
    <name evidence="1" type="ORF">psyc5s11_13920</name>
</gene>
<keyword evidence="2" id="KW-1185">Reference proteome</keyword>
<accession>A0ABM7T0A5</accession>
<dbReference type="InterPro" id="IPR050583">
    <property type="entry name" value="Mycobacterial_A85_antigen"/>
</dbReference>
<dbReference type="RefSeq" id="WP_224036931.1">
    <property type="nucleotide sequence ID" value="NZ_AP024849.1"/>
</dbReference>
<dbReference type="EMBL" id="AP024849">
    <property type="protein sequence ID" value="BCZ45325.1"/>
    <property type="molecule type" value="Genomic_DNA"/>
</dbReference>
<evidence type="ECO:0000313" key="1">
    <source>
        <dbReference type="EMBL" id="BCZ45325.1"/>
    </source>
</evidence>
<sequence>MKNIEVKSVPAEYKKAVAKELQGTITEVSYSVQNYINQSRQLVTNQNINSQEVGRETVEGVSIIKKCNVYLPSGYNEDDKNTQYNVLYLLHGVGGNRYEWLDGSGNVDGNFVICNIFDNLIANGDINPLIIVFPDGRSAYDWTDDSFNSEGTNMLGFYYFDYELRYDLIPFIESKYNIYVDIKDKSSKGIAYNRMHRAIAGLSMGGMQSLNLIVGGYRCDSKVYTGTKGGWSNGLDKTVLAPGMEDLFTYVGAFSNAPTSSDGKVLGASIASCGHRLRLLYITCGDMDGIASQDGYAKAIDGIIEAVGDHLDNYYQILIEGGFHDFNVWNNGAYNFIRLSFGKSEGHLKQHVVKMTLHSY</sequence>
<name>A0ABM7T0A5_9CLOT</name>
<dbReference type="Pfam" id="PF00756">
    <property type="entry name" value="Esterase"/>
    <property type="match status" value="1"/>
</dbReference>
<evidence type="ECO:0000313" key="2">
    <source>
        <dbReference type="Proteomes" id="UP000824633"/>
    </source>
</evidence>
<reference evidence="2" key="1">
    <citation type="submission" date="2021-07" db="EMBL/GenBank/DDBJ databases">
        <title>Complete genome sequencing of a Clostridium isolate.</title>
        <authorList>
            <person name="Ueki A."/>
            <person name="Tonouchi A."/>
        </authorList>
    </citation>
    <scope>NUCLEOTIDE SEQUENCE [LARGE SCALE GENOMIC DNA]</scope>
    <source>
        <strain evidence="2">C5S11</strain>
    </source>
</reference>
<dbReference type="SUPFAM" id="SSF53474">
    <property type="entry name" value="alpha/beta-Hydrolases"/>
    <property type="match status" value="1"/>
</dbReference>
<organism evidence="1 2">
    <name type="scientific">Clostridium gelidum</name>
    <dbReference type="NCBI Taxonomy" id="704125"/>
    <lineage>
        <taxon>Bacteria</taxon>
        <taxon>Bacillati</taxon>
        <taxon>Bacillota</taxon>
        <taxon>Clostridia</taxon>
        <taxon>Eubacteriales</taxon>
        <taxon>Clostridiaceae</taxon>
        <taxon>Clostridium</taxon>
    </lineage>
</organism>
<evidence type="ECO:0008006" key="3">
    <source>
        <dbReference type="Google" id="ProtNLM"/>
    </source>
</evidence>
<dbReference type="InterPro" id="IPR000801">
    <property type="entry name" value="Esterase-like"/>
</dbReference>
<proteinExistence type="predicted"/>
<dbReference type="InterPro" id="IPR029058">
    <property type="entry name" value="AB_hydrolase_fold"/>
</dbReference>
<protein>
    <recommendedName>
        <fullName evidence="3">Endo-1,4-beta-xylanase</fullName>
    </recommendedName>
</protein>
<dbReference type="PANTHER" id="PTHR48098">
    <property type="entry name" value="ENTEROCHELIN ESTERASE-RELATED"/>
    <property type="match status" value="1"/>
</dbReference>